<name>A0A2T5MC03_9GAMM</name>
<evidence type="ECO:0000313" key="1">
    <source>
        <dbReference type="EMBL" id="PTU30091.1"/>
    </source>
</evidence>
<evidence type="ECO:0000313" key="2">
    <source>
        <dbReference type="Proteomes" id="UP000244248"/>
    </source>
</evidence>
<organism evidence="1 2">
    <name type="scientific">Stenotrophobium rhamnosiphilum</name>
    <dbReference type="NCBI Taxonomy" id="2029166"/>
    <lineage>
        <taxon>Bacteria</taxon>
        <taxon>Pseudomonadati</taxon>
        <taxon>Pseudomonadota</taxon>
        <taxon>Gammaproteobacteria</taxon>
        <taxon>Nevskiales</taxon>
        <taxon>Nevskiaceae</taxon>
        <taxon>Stenotrophobium</taxon>
    </lineage>
</organism>
<dbReference type="Proteomes" id="UP000244248">
    <property type="component" value="Unassembled WGS sequence"/>
</dbReference>
<comment type="caution">
    <text evidence="1">The sequence shown here is derived from an EMBL/GenBank/DDBJ whole genome shotgun (WGS) entry which is preliminary data.</text>
</comment>
<accession>A0A2T5MC03</accession>
<dbReference type="AlphaFoldDB" id="A0A2T5MC03"/>
<gene>
    <name evidence="1" type="ORF">CJD38_16215</name>
</gene>
<protein>
    <submittedName>
        <fullName evidence="1">Uncharacterized protein</fullName>
    </submittedName>
</protein>
<dbReference type="EMBL" id="QANS01000007">
    <property type="protein sequence ID" value="PTU30091.1"/>
    <property type="molecule type" value="Genomic_DNA"/>
</dbReference>
<reference evidence="1 2" key="1">
    <citation type="submission" date="2018-04" db="EMBL/GenBank/DDBJ databases">
        <title>Novel species isolated from glacier.</title>
        <authorList>
            <person name="Liu Q."/>
            <person name="Xin Y.-H."/>
        </authorList>
    </citation>
    <scope>NUCLEOTIDE SEQUENCE [LARGE SCALE GENOMIC DNA]</scope>
    <source>
        <strain evidence="1 2">GT1R17</strain>
    </source>
</reference>
<sequence length="83" mass="9502">MRWSVHSDTTQSRLAGVGFFYGQDALYPMGAWMRRNGAVCAEMLSLGERERAEVFVPKGPYIKDAQERRGRQTRYRLKSSAQS</sequence>
<keyword evidence="2" id="KW-1185">Reference proteome</keyword>
<proteinExistence type="predicted"/>